<gene>
    <name evidence="1" type="ORF">WJX72_008879</name>
</gene>
<dbReference type="InterPro" id="IPR029063">
    <property type="entry name" value="SAM-dependent_MTases_sf"/>
</dbReference>
<accession>A0AAW1P495</accession>
<dbReference type="Proteomes" id="UP001489004">
    <property type="component" value="Unassembled WGS sequence"/>
</dbReference>
<name>A0AAW1P495_9CHLO</name>
<proteinExistence type="predicted"/>
<comment type="caution">
    <text evidence="1">The sequence shown here is derived from an EMBL/GenBank/DDBJ whole genome shotgun (WGS) entry which is preliminary data.</text>
</comment>
<reference evidence="1 2" key="1">
    <citation type="journal article" date="2024" name="Nat. Commun.">
        <title>Phylogenomics reveals the evolutionary origins of lichenization in chlorophyte algae.</title>
        <authorList>
            <person name="Puginier C."/>
            <person name="Libourel C."/>
            <person name="Otte J."/>
            <person name="Skaloud P."/>
            <person name="Haon M."/>
            <person name="Grisel S."/>
            <person name="Petersen M."/>
            <person name="Berrin J.G."/>
            <person name="Delaux P.M."/>
            <person name="Dal Grande F."/>
            <person name="Keller J."/>
        </authorList>
    </citation>
    <scope>NUCLEOTIDE SEQUENCE [LARGE SCALE GENOMIC DNA]</scope>
    <source>
        <strain evidence="1 2">SAG 2043</strain>
    </source>
</reference>
<dbReference type="EMBL" id="JALJOR010000017">
    <property type="protein sequence ID" value="KAK9804858.1"/>
    <property type="molecule type" value="Genomic_DNA"/>
</dbReference>
<evidence type="ECO:0000313" key="2">
    <source>
        <dbReference type="Proteomes" id="UP001489004"/>
    </source>
</evidence>
<organism evidence="1 2">
    <name type="scientific">[Myrmecia] bisecta</name>
    <dbReference type="NCBI Taxonomy" id="41462"/>
    <lineage>
        <taxon>Eukaryota</taxon>
        <taxon>Viridiplantae</taxon>
        <taxon>Chlorophyta</taxon>
        <taxon>core chlorophytes</taxon>
        <taxon>Trebouxiophyceae</taxon>
        <taxon>Trebouxiales</taxon>
        <taxon>Trebouxiaceae</taxon>
        <taxon>Myrmecia</taxon>
    </lineage>
</organism>
<keyword evidence="2" id="KW-1185">Reference proteome</keyword>
<dbReference type="AlphaFoldDB" id="A0AAW1P495"/>
<sequence>MPPSGYGCCYAIGIEKYNDKADVSIAMHAALPKELGGKMRFYLEDVNDTEYTEILEGLEFATLVIFCNNLAFNQGTVSRLAVKMRCVMDYFAARAVKVVVISSRELPALEDRLYSSLPLQMTWNDEPHASNVYMSTPSAS</sequence>
<dbReference type="Gene3D" id="3.40.50.150">
    <property type="entry name" value="Vaccinia Virus protein VP39"/>
    <property type="match status" value="1"/>
</dbReference>
<evidence type="ECO:0000313" key="1">
    <source>
        <dbReference type="EMBL" id="KAK9804858.1"/>
    </source>
</evidence>
<protein>
    <submittedName>
        <fullName evidence="1">Uncharacterized protein</fullName>
    </submittedName>
</protein>